<proteinExistence type="predicted"/>
<dbReference type="InterPro" id="IPR014917">
    <property type="entry name" value="DUF1800"/>
</dbReference>
<dbReference type="PANTHER" id="PTHR43737">
    <property type="entry name" value="BLL7424 PROTEIN"/>
    <property type="match status" value="1"/>
</dbReference>
<reference evidence="1" key="1">
    <citation type="submission" date="2018-05" db="EMBL/GenBank/DDBJ databases">
        <authorList>
            <person name="Lanie J.A."/>
            <person name="Ng W.-L."/>
            <person name="Kazmierczak K.M."/>
            <person name="Andrzejewski T.M."/>
            <person name="Davidsen T.M."/>
            <person name="Wayne K.J."/>
            <person name="Tettelin H."/>
            <person name="Glass J.I."/>
            <person name="Rusch D."/>
            <person name="Podicherti R."/>
            <person name="Tsui H.-C.T."/>
            <person name="Winkler M.E."/>
        </authorList>
    </citation>
    <scope>NUCLEOTIDE SEQUENCE</scope>
</reference>
<organism evidence="1">
    <name type="scientific">marine metagenome</name>
    <dbReference type="NCBI Taxonomy" id="408172"/>
    <lineage>
        <taxon>unclassified sequences</taxon>
        <taxon>metagenomes</taxon>
        <taxon>ecological metagenomes</taxon>
    </lineage>
</organism>
<dbReference type="Pfam" id="PF08811">
    <property type="entry name" value="DUF1800"/>
    <property type="match status" value="1"/>
</dbReference>
<evidence type="ECO:0008006" key="2">
    <source>
        <dbReference type="Google" id="ProtNLM"/>
    </source>
</evidence>
<gene>
    <name evidence="1" type="ORF">METZ01_LOCUS131559</name>
</gene>
<dbReference type="EMBL" id="UINC01018687">
    <property type="protein sequence ID" value="SVA78705.1"/>
    <property type="molecule type" value="Genomic_DNA"/>
</dbReference>
<dbReference type="PANTHER" id="PTHR43737:SF1">
    <property type="entry name" value="DUF1501 DOMAIN-CONTAINING PROTEIN"/>
    <property type="match status" value="1"/>
</dbReference>
<protein>
    <recommendedName>
        <fullName evidence="2">DUF1800 domain-containing protein</fullName>
    </recommendedName>
</protein>
<accession>A0A381YNX1</accession>
<evidence type="ECO:0000313" key="1">
    <source>
        <dbReference type="EMBL" id="SVA78705.1"/>
    </source>
</evidence>
<name>A0A381YNX1_9ZZZZ</name>
<feature type="non-terminal residue" evidence="1">
    <location>
        <position position="480"/>
    </location>
</feature>
<dbReference type="AlphaFoldDB" id="A0A381YNX1"/>
<sequence length="480" mass="53570">MKILYILFLLILIAGCEKNDADPLSDSITDTSSEINTAQAFRILEQATFGPTNDEVKEVQALGTAKWIEQQLNSSSAYDSSTDSHQSHLQRYKAIAKMAEPSTYESDQDFNNNFHGRTSDYQTAAWFENALHGKDQLRQRVALAFSELLVISGSKQRTRFRGDSLASYYDILAKNAFGNFRILMGEVSRSTGMGIFLSHQGNKKHNSSSNTHPDENFARELMQLFSIGLWKMNQDGSMVKDSSGNPITSYTQDDVEELAKVMTGYDIKGNSKFGKTSRANGEEWSSPMEFNSSHHEYASKTFLGSTIGTEGSSNSEPSDLDQALDIIFQHQNVGPHVGRHLITRLVTSNPSSAYISRVAEKFNNDGNGTRGNLKEVVKAVLLDVEARETKYSNNGNYGKPKEPLLALTQFLRAFDVKPLDGWKSRMNATMNGVYQFFYLENIIGQSPLRSETVFNFFSADFVPADSHFISNSMVAPEFQI</sequence>
<dbReference type="PROSITE" id="PS51257">
    <property type="entry name" value="PROKAR_LIPOPROTEIN"/>
    <property type="match status" value="1"/>
</dbReference>